<gene>
    <name evidence="2" type="ORF">DR864_14715</name>
</gene>
<name>A0A344TJU2_9BACT</name>
<organism evidence="2 3">
    <name type="scientific">Runella rosea</name>
    <dbReference type="NCBI Taxonomy" id="2259595"/>
    <lineage>
        <taxon>Bacteria</taxon>
        <taxon>Pseudomonadati</taxon>
        <taxon>Bacteroidota</taxon>
        <taxon>Cytophagia</taxon>
        <taxon>Cytophagales</taxon>
        <taxon>Spirosomataceae</taxon>
        <taxon>Runella</taxon>
    </lineage>
</organism>
<dbReference type="KEGG" id="run:DR864_14715"/>
<dbReference type="Gene3D" id="2.60.120.10">
    <property type="entry name" value="Jelly Rolls"/>
    <property type="match status" value="1"/>
</dbReference>
<proteinExistence type="predicted"/>
<dbReference type="CDD" id="cd00038">
    <property type="entry name" value="CAP_ED"/>
    <property type="match status" value="1"/>
</dbReference>
<keyword evidence="3" id="KW-1185">Reference proteome</keyword>
<protein>
    <recommendedName>
        <fullName evidence="1">Cyclic nucleotide-binding domain-containing protein</fullName>
    </recommendedName>
</protein>
<dbReference type="Proteomes" id="UP000251993">
    <property type="component" value="Chromosome"/>
</dbReference>
<dbReference type="InterPro" id="IPR000595">
    <property type="entry name" value="cNMP-bd_dom"/>
</dbReference>
<dbReference type="RefSeq" id="WP_114067694.1">
    <property type="nucleotide sequence ID" value="NZ_CP030850.1"/>
</dbReference>
<evidence type="ECO:0000313" key="2">
    <source>
        <dbReference type="EMBL" id="AXE18913.1"/>
    </source>
</evidence>
<accession>A0A344TJU2</accession>
<evidence type="ECO:0000313" key="3">
    <source>
        <dbReference type="Proteomes" id="UP000251993"/>
    </source>
</evidence>
<reference evidence="2 3" key="1">
    <citation type="submission" date="2018-07" db="EMBL/GenBank/DDBJ databases">
        <title>Genome sequencing of Runella.</title>
        <authorList>
            <person name="Baek M.-G."/>
            <person name="Yi H."/>
        </authorList>
    </citation>
    <scope>NUCLEOTIDE SEQUENCE [LARGE SCALE GENOMIC DNA]</scope>
    <source>
        <strain evidence="2 3">HYN0085</strain>
    </source>
</reference>
<dbReference type="InterPro" id="IPR014710">
    <property type="entry name" value="RmlC-like_jellyroll"/>
</dbReference>
<dbReference type="SUPFAM" id="SSF51206">
    <property type="entry name" value="cAMP-binding domain-like"/>
    <property type="match status" value="1"/>
</dbReference>
<evidence type="ECO:0000259" key="1">
    <source>
        <dbReference type="Pfam" id="PF00027"/>
    </source>
</evidence>
<dbReference type="AlphaFoldDB" id="A0A344TJU2"/>
<dbReference type="InterPro" id="IPR018490">
    <property type="entry name" value="cNMP-bd_dom_sf"/>
</dbReference>
<dbReference type="Pfam" id="PF00027">
    <property type="entry name" value="cNMP_binding"/>
    <property type="match status" value="1"/>
</dbReference>
<feature type="domain" description="Cyclic nucleotide-binding" evidence="1">
    <location>
        <begin position="31"/>
        <end position="116"/>
    </location>
</feature>
<dbReference type="EMBL" id="CP030850">
    <property type="protein sequence ID" value="AXE18913.1"/>
    <property type="molecule type" value="Genomic_DNA"/>
</dbReference>
<dbReference type="OrthoDB" id="680421at2"/>
<sequence length="193" mass="22281">MPLATALSKIAPLSQGCQEALRTVSKSLAMKAGRNLLTLGQISDKLYYIEAGLVRAFYDTDTGREVSNWFDQEDGWVCSVQSFLTQTLANEYIQLLEDSQLIAVNYQDLLRLLNQYPELNFHFRLLSEYHLVVYDKRLQLLREQDALKRYQGFLELYPRLACRLQVKHVAQFLNLAPATLSRIRKKFQEGTSK</sequence>